<accession>A0A4Q4KR56</accession>
<dbReference type="Proteomes" id="UP000293952">
    <property type="component" value="Unassembled WGS sequence"/>
</dbReference>
<evidence type="ECO:0000313" key="2">
    <source>
        <dbReference type="Proteomes" id="UP000293952"/>
    </source>
</evidence>
<name>A0A4Q4KR56_9FLAO</name>
<comment type="caution">
    <text evidence="1">The sequence shown here is derived from an EMBL/GenBank/DDBJ whole genome shotgun (WGS) entry which is preliminary data.</text>
</comment>
<proteinExistence type="predicted"/>
<keyword evidence="2" id="KW-1185">Reference proteome</keyword>
<evidence type="ECO:0000313" key="1">
    <source>
        <dbReference type="EMBL" id="RYM35525.1"/>
    </source>
</evidence>
<dbReference type="EMBL" id="SETE01000001">
    <property type="protein sequence ID" value="RYM35525.1"/>
    <property type="molecule type" value="Genomic_DNA"/>
</dbReference>
<organism evidence="1 2">
    <name type="scientific">Brumimicrobium glaciale</name>
    <dbReference type="NCBI Taxonomy" id="200475"/>
    <lineage>
        <taxon>Bacteria</taxon>
        <taxon>Pseudomonadati</taxon>
        <taxon>Bacteroidota</taxon>
        <taxon>Flavobacteriia</taxon>
        <taxon>Flavobacteriales</taxon>
        <taxon>Crocinitomicaceae</taxon>
        <taxon>Brumimicrobium</taxon>
    </lineage>
</organism>
<reference evidence="1 2" key="1">
    <citation type="submission" date="2019-02" db="EMBL/GenBank/DDBJ databases">
        <title>Genome sequence of the sea-ice species Brumimicrobium glaciale.</title>
        <authorList>
            <person name="Bowman J.P."/>
        </authorList>
    </citation>
    <scope>NUCLEOTIDE SEQUENCE [LARGE SCALE GENOMIC DNA]</scope>
    <source>
        <strain evidence="1 2">IC156</strain>
    </source>
</reference>
<gene>
    <name evidence="1" type="ORF">ERX46_00620</name>
</gene>
<sequence>MNFAPNGNITDKTDAGDYGYHPTKLNAVTDVTNNNQNISLLTQDITYNAFNKAANITEGDYTLQFQYGHDKQRRKTTFYDQNNLAMIKINKLHIRIKQITLHCLIIIFASACNTSENPNCPGKGMWDGRKIRVINNSNHDILVFYSSGYPDTNYFNVEKQSNYSLAISIDSQGDGRLGSRCDWESYFNEAGGVFMFYVFLDDLEEGIYTPRFMEREDFENRTLLKRYDFTIEDIEQMDWELVYE</sequence>
<dbReference type="OrthoDB" id="6225685at2"/>
<dbReference type="RefSeq" id="WP_130091892.1">
    <property type="nucleotide sequence ID" value="NZ_SETE01000001.1"/>
</dbReference>
<protein>
    <submittedName>
        <fullName evidence="1">Uncharacterized protein</fullName>
    </submittedName>
</protein>
<dbReference type="AlphaFoldDB" id="A0A4Q4KR56"/>